<keyword evidence="2" id="KW-1185">Reference proteome</keyword>
<dbReference type="AlphaFoldDB" id="A0A2N5MAZ0"/>
<dbReference type="Proteomes" id="UP000234748">
    <property type="component" value="Unassembled WGS sequence"/>
</dbReference>
<protein>
    <submittedName>
        <fullName evidence="1">Uncharacterized protein</fullName>
    </submittedName>
</protein>
<reference evidence="1 2" key="1">
    <citation type="submission" date="2017-11" db="EMBL/GenBank/DDBJ databases">
        <title>Comparitive Functional Genomics of Dry Heat Resistant strains isolated from the Viking Spacecraft.</title>
        <authorList>
            <person name="Seuylemezian A."/>
            <person name="Cooper K."/>
            <person name="Vaishampayan P."/>
        </authorList>
    </citation>
    <scope>NUCLEOTIDE SEQUENCE [LARGE SCALE GENOMIC DNA]</scope>
    <source>
        <strain evidence="1 2">V1-29</strain>
    </source>
</reference>
<gene>
    <name evidence="1" type="ORF">CUU66_02150</name>
</gene>
<name>A0A2N5MAZ0_9BACI</name>
<evidence type="ECO:0000313" key="2">
    <source>
        <dbReference type="Proteomes" id="UP000234748"/>
    </source>
</evidence>
<accession>A0A2N5MAZ0</accession>
<dbReference type="RefSeq" id="WP_101640046.1">
    <property type="nucleotide sequence ID" value="NZ_PGUY01000005.1"/>
</dbReference>
<dbReference type="OrthoDB" id="8211253at2"/>
<sequence length="126" mass="14837">MAKGHPLLYFCKACLTEDEYRSIYKRFPSAGRWIKENSSRRGPYFIVDLIDADSSVELIGEDGLKEIHLHNTWYLDKTSYKKLTLETWQNYLYEKSKESQPVIFDSALFQYQIFGMLLFNADGFEI</sequence>
<dbReference type="EMBL" id="PGUY01000005">
    <property type="protein sequence ID" value="PLT31514.1"/>
    <property type="molecule type" value="Genomic_DNA"/>
</dbReference>
<organism evidence="1 2">
    <name type="scientific">Peribacillus deserti</name>
    <dbReference type="NCBI Taxonomy" id="673318"/>
    <lineage>
        <taxon>Bacteria</taxon>
        <taxon>Bacillati</taxon>
        <taxon>Bacillota</taxon>
        <taxon>Bacilli</taxon>
        <taxon>Bacillales</taxon>
        <taxon>Bacillaceae</taxon>
        <taxon>Peribacillus</taxon>
    </lineage>
</organism>
<evidence type="ECO:0000313" key="1">
    <source>
        <dbReference type="EMBL" id="PLT31514.1"/>
    </source>
</evidence>
<comment type="caution">
    <text evidence="1">The sequence shown here is derived from an EMBL/GenBank/DDBJ whole genome shotgun (WGS) entry which is preliminary data.</text>
</comment>
<proteinExistence type="predicted"/>